<keyword evidence="1" id="KW-0614">Plasmid</keyword>
<organism evidence="1">
    <name type="scientific">Borrelia bissettiae</name>
    <name type="common">Borreliella bissettiae</name>
    <dbReference type="NCBI Taxonomy" id="64897"/>
    <lineage>
        <taxon>Bacteria</taxon>
        <taxon>Pseudomonadati</taxon>
        <taxon>Spirochaetota</taxon>
        <taxon>Spirochaetia</taxon>
        <taxon>Spirochaetales</taxon>
        <taxon>Borreliaceae</taxon>
        <taxon>Borreliella</taxon>
    </lineage>
</organism>
<evidence type="ECO:0008006" key="2">
    <source>
        <dbReference type="Google" id="ProtNLM"/>
    </source>
</evidence>
<dbReference type="OrthoDB" id="9806540at2"/>
<geneLocation type="plasmid" evidence="1">
    <name>unnamed</name>
</geneLocation>
<reference evidence="1" key="2">
    <citation type="submission" date="2015-07" db="EMBL/GenBank/DDBJ databases">
        <authorList>
            <person name="Noorani M."/>
        </authorList>
    </citation>
    <scope>NUCLEOTIDE SEQUENCE</scope>
    <source>
        <strain evidence="1">CO275</strain>
        <plasmid evidence="1">unnamed</plasmid>
    </source>
</reference>
<name>A0A1L8ZA44_BORBI</name>
<sequence>YFDNINDIKPEMLADSIRNAKLAALEFAKHSSSKLGKIKNANQGYFEFLPIDRSLGAQERYPKKIIRIVTTVSYYLD</sequence>
<accession>A0A1L8ZA44</accession>
<gene>
    <name evidence="1" type="ORF">ER70_07690</name>
</gene>
<reference evidence="1" key="1">
    <citation type="journal article" date="2015" name="Microbiology">
        <title>Similarities in murine infection and immune response to Borrelia bissettii and Borrelia burgdorferi sensu stricto.</title>
        <authorList>
            <person name="Leydet B.F.Jr."/>
            <person name="Liang F.T."/>
        </authorList>
    </citation>
    <scope>NUCLEOTIDE SEQUENCE [LARGE SCALE GENOMIC DNA]</scope>
    <source>
        <strain evidence="1">CO275</strain>
        <plasmid evidence="1">unnamed</plasmid>
    </source>
</reference>
<evidence type="ECO:0000313" key="1">
    <source>
        <dbReference type="EMBL" id="OJH14616.1"/>
    </source>
</evidence>
<proteinExistence type="predicted"/>
<feature type="non-terminal residue" evidence="1">
    <location>
        <position position="1"/>
    </location>
</feature>
<protein>
    <recommendedName>
        <fullName evidence="2">SIMPL domain-containing protein</fullName>
    </recommendedName>
</protein>
<dbReference type="AlphaFoldDB" id="A0A1L8ZA44"/>
<dbReference type="EMBL" id="JNBW01000433">
    <property type="protein sequence ID" value="OJH14616.1"/>
    <property type="molecule type" value="Genomic_DNA"/>
</dbReference>
<comment type="caution">
    <text evidence="1">The sequence shown here is derived from an EMBL/GenBank/DDBJ whole genome shotgun (WGS) entry which is preliminary data.</text>
</comment>